<evidence type="ECO:0000256" key="2">
    <source>
        <dbReference type="ARBA" id="ARBA00012483"/>
    </source>
</evidence>
<feature type="domain" description="RING-type" evidence="10">
    <location>
        <begin position="291"/>
        <end position="332"/>
    </location>
</feature>
<keyword evidence="7" id="KW-0862">Zinc</keyword>
<feature type="region of interest" description="Disordered" evidence="9">
    <location>
        <begin position="1"/>
        <end position="28"/>
    </location>
</feature>
<keyword evidence="5 8" id="KW-0863">Zinc-finger</keyword>
<dbReference type="GO" id="GO:0061630">
    <property type="term" value="F:ubiquitin protein ligase activity"/>
    <property type="evidence" value="ECO:0007669"/>
    <property type="project" value="UniProtKB-EC"/>
</dbReference>
<dbReference type="EC" id="2.3.2.27" evidence="2"/>
<evidence type="ECO:0000256" key="8">
    <source>
        <dbReference type="PROSITE-ProRule" id="PRU00175"/>
    </source>
</evidence>
<dbReference type="PROSITE" id="PS50089">
    <property type="entry name" value="ZF_RING_2"/>
    <property type="match status" value="1"/>
</dbReference>
<gene>
    <name evidence="11" type="ORF">DVH24_028423</name>
</gene>
<evidence type="ECO:0000313" key="12">
    <source>
        <dbReference type="Proteomes" id="UP000290289"/>
    </source>
</evidence>
<evidence type="ECO:0000256" key="5">
    <source>
        <dbReference type="ARBA" id="ARBA00022771"/>
    </source>
</evidence>
<keyword evidence="4" id="KW-0479">Metal-binding</keyword>
<reference evidence="11 12" key="1">
    <citation type="submission" date="2018-10" db="EMBL/GenBank/DDBJ databases">
        <title>A high-quality apple genome assembly.</title>
        <authorList>
            <person name="Hu J."/>
        </authorList>
    </citation>
    <scope>NUCLEOTIDE SEQUENCE [LARGE SCALE GENOMIC DNA]</scope>
    <source>
        <strain evidence="12">cv. HFTH1</strain>
        <tissue evidence="11">Young leaf</tissue>
    </source>
</reference>
<evidence type="ECO:0000256" key="1">
    <source>
        <dbReference type="ARBA" id="ARBA00000900"/>
    </source>
</evidence>
<dbReference type="Proteomes" id="UP000290289">
    <property type="component" value="Chromosome 17"/>
</dbReference>
<dbReference type="InterPro" id="IPR001841">
    <property type="entry name" value="Znf_RING"/>
</dbReference>
<accession>A0A498HA03</accession>
<evidence type="ECO:0000256" key="6">
    <source>
        <dbReference type="ARBA" id="ARBA00022786"/>
    </source>
</evidence>
<dbReference type="GO" id="GO:0008270">
    <property type="term" value="F:zinc ion binding"/>
    <property type="evidence" value="ECO:0007669"/>
    <property type="project" value="UniProtKB-KW"/>
</dbReference>
<dbReference type="SMART" id="SM00184">
    <property type="entry name" value="RING"/>
    <property type="match status" value="1"/>
</dbReference>
<keyword evidence="3" id="KW-0808">Transferase</keyword>
<dbReference type="SUPFAM" id="SSF57850">
    <property type="entry name" value="RING/U-box"/>
    <property type="match status" value="1"/>
</dbReference>
<dbReference type="GO" id="GO:0005737">
    <property type="term" value="C:cytoplasm"/>
    <property type="evidence" value="ECO:0007669"/>
    <property type="project" value="TreeGrafter"/>
</dbReference>
<evidence type="ECO:0000313" key="11">
    <source>
        <dbReference type="EMBL" id="RXH68276.1"/>
    </source>
</evidence>
<organism evidence="11 12">
    <name type="scientific">Malus domestica</name>
    <name type="common">Apple</name>
    <name type="synonym">Pyrus malus</name>
    <dbReference type="NCBI Taxonomy" id="3750"/>
    <lineage>
        <taxon>Eukaryota</taxon>
        <taxon>Viridiplantae</taxon>
        <taxon>Streptophyta</taxon>
        <taxon>Embryophyta</taxon>
        <taxon>Tracheophyta</taxon>
        <taxon>Spermatophyta</taxon>
        <taxon>Magnoliopsida</taxon>
        <taxon>eudicotyledons</taxon>
        <taxon>Gunneridae</taxon>
        <taxon>Pentapetalae</taxon>
        <taxon>rosids</taxon>
        <taxon>fabids</taxon>
        <taxon>Rosales</taxon>
        <taxon>Rosaceae</taxon>
        <taxon>Amygdaloideae</taxon>
        <taxon>Maleae</taxon>
        <taxon>Malus</taxon>
    </lineage>
</organism>
<dbReference type="Pfam" id="PF13639">
    <property type="entry name" value="zf-RING_2"/>
    <property type="match status" value="1"/>
</dbReference>
<proteinExistence type="predicted"/>
<dbReference type="PANTHER" id="PTHR15710:SF108">
    <property type="entry name" value="OS03G0286100 PROTEIN"/>
    <property type="match status" value="1"/>
</dbReference>
<evidence type="ECO:0000256" key="3">
    <source>
        <dbReference type="ARBA" id="ARBA00022679"/>
    </source>
</evidence>
<dbReference type="GO" id="GO:0016567">
    <property type="term" value="P:protein ubiquitination"/>
    <property type="evidence" value="ECO:0007669"/>
    <property type="project" value="TreeGrafter"/>
</dbReference>
<sequence length="366" mass="40560">MSELSATTQLPDDPRPTNEPVDPQTHPTLVIDPLTHCCANHNCNPFAVDALDSRSTSDRNWFSDAASDSDHDVSCLVTDLFDRSSSEQQRNTDCVVDSGSRSDPFATELEIGGVEDGDETESNLGFGSNSMGSVSELRIVGLELESDSDSGTIDDIESDRITDSGIQSIWDNLFLMEQRNMLESSESTESNPVNGGVEELSVVSGFFTAEDEVLQGAARSMEWEIVNNFRRFADDDDLDLETAEYINTIFGQFVENANAMNGRPPAALSVVEDLPLVEFTVEELKKEEAVCAVCKDSILVEDKVRSLPCCHYYHHDCIVPWLGIRNTCPVCRYELPTDDPDYERSKRESAARGEPGDLQVRFEQFV</sequence>
<comment type="caution">
    <text evidence="11">The sequence shown here is derived from an EMBL/GenBank/DDBJ whole genome shotgun (WGS) entry which is preliminary data.</text>
</comment>
<keyword evidence="6" id="KW-0833">Ubl conjugation pathway</keyword>
<evidence type="ECO:0000256" key="9">
    <source>
        <dbReference type="SAM" id="MobiDB-lite"/>
    </source>
</evidence>
<dbReference type="EMBL" id="RDQH01000343">
    <property type="protein sequence ID" value="RXH68276.1"/>
    <property type="molecule type" value="Genomic_DNA"/>
</dbReference>
<dbReference type="Gene3D" id="3.30.40.10">
    <property type="entry name" value="Zinc/RING finger domain, C3HC4 (zinc finger)"/>
    <property type="match status" value="1"/>
</dbReference>
<dbReference type="FunFam" id="3.30.40.10:FF:000022">
    <property type="entry name" value="E3 ubiquitin-protein ligase RING1-like"/>
    <property type="match status" value="1"/>
</dbReference>
<dbReference type="STRING" id="3750.A0A498HA03"/>
<feature type="compositionally biased region" description="Polar residues" evidence="9">
    <location>
        <begin position="1"/>
        <end position="10"/>
    </location>
</feature>
<name>A0A498HA03_MALDO</name>
<dbReference type="AlphaFoldDB" id="A0A498HA03"/>
<evidence type="ECO:0000256" key="4">
    <source>
        <dbReference type="ARBA" id="ARBA00022723"/>
    </source>
</evidence>
<protein>
    <recommendedName>
        <fullName evidence="2">RING-type E3 ubiquitin transferase</fullName>
        <ecNumber evidence="2">2.3.2.27</ecNumber>
    </recommendedName>
</protein>
<keyword evidence="12" id="KW-1185">Reference proteome</keyword>
<evidence type="ECO:0000259" key="10">
    <source>
        <dbReference type="PROSITE" id="PS50089"/>
    </source>
</evidence>
<dbReference type="PANTHER" id="PTHR15710">
    <property type="entry name" value="E3 UBIQUITIN-PROTEIN LIGASE PRAJA"/>
    <property type="match status" value="1"/>
</dbReference>
<evidence type="ECO:0000256" key="7">
    <source>
        <dbReference type="ARBA" id="ARBA00022833"/>
    </source>
</evidence>
<comment type="catalytic activity">
    <reaction evidence="1">
        <text>S-ubiquitinyl-[E2 ubiquitin-conjugating enzyme]-L-cysteine + [acceptor protein]-L-lysine = [E2 ubiquitin-conjugating enzyme]-L-cysteine + N(6)-ubiquitinyl-[acceptor protein]-L-lysine.</text>
        <dbReference type="EC" id="2.3.2.27"/>
    </reaction>
</comment>
<dbReference type="InterPro" id="IPR013083">
    <property type="entry name" value="Znf_RING/FYVE/PHD"/>
</dbReference>